<feature type="region of interest" description="Disordered" evidence="1">
    <location>
        <begin position="452"/>
        <end position="475"/>
    </location>
</feature>
<dbReference type="InterPro" id="IPR021145">
    <property type="entry name" value="Portal_protein_SPP1_Gp6-like"/>
</dbReference>
<gene>
    <name evidence="2" type="ORF">GTW20_00320</name>
</gene>
<accession>A0A7K2ILK3</accession>
<protein>
    <submittedName>
        <fullName evidence="2">Phage portal protein</fullName>
    </submittedName>
</protein>
<sequence>MTLSIPDLPLLTLDDDERHTFEALRGELQVHRWQLDILDAYYNSDQVLDDLGISIPPQLRGLHTVIGWPQVGVDALESRLDIDAIRYADGSSSAELTEIWSANQLWHESQLAHLDAFVFGRAYAAVGTGGCGTSKCPPLITVESPRDMTVFYDVRSRAVTAGLREYVEEGDVRAATLYLPESTISLIEADRGWEIIDRDDHGVGLVPIVRFSNRQRTADRMGKSEITPAVMSITDAACRTLLGMEVSREFFAAPQRYILGASEGAFEDQEGNPVGAWETYIGRVLGLERDEDGQLPEVGQFAAGDPSAFTRVLDQYARIMATQLSVPPQFLGYTTDNPASADAIRSSESQLIKKAERKQNLFSTPWADVLRLALIWRHGDMPESARAIDIGWTNPATPTVSAQTDAAVKLVAAGIIPADSDVALEMVGLREEQRARVRADRRRSEGRQLLQEIGARANAEPSEEVPDAVVVDESG</sequence>
<dbReference type="RefSeq" id="WP_161109946.1">
    <property type="nucleotide sequence ID" value="NZ_JBHXVI010000018.1"/>
</dbReference>
<evidence type="ECO:0000256" key="1">
    <source>
        <dbReference type="SAM" id="MobiDB-lite"/>
    </source>
</evidence>
<evidence type="ECO:0000313" key="2">
    <source>
        <dbReference type="EMBL" id="MYR30746.1"/>
    </source>
</evidence>
<evidence type="ECO:0000313" key="3">
    <source>
        <dbReference type="Proteomes" id="UP000467124"/>
    </source>
</evidence>
<reference evidence="2 3" key="1">
    <citation type="journal article" date="2019" name="Nat. Commun.">
        <title>The antimicrobial potential of Streptomyces from insect microbiomes.</title>
        <authorList>
            <person name="Chevrette M.G."/>
            <person name="Carlson C.M."/>
            <person name="Ortega H.E."/>
            <person name="Thomas C."/>
            <person name="Ananiev G.E."/>
            <person name="Barns K.J."/>
            <person name="Book A.J."/>
            <person name="Cagnazzo J."/>
            <person name="Carlos C."/>
            <person name="Flanigan W."/>
            <person name="Grubbs K.J."/>
            <person name="Horn H.A."/>
            <person name="Hoffmann F.M."/>
            <person name="Klassen J.L."/>
            <person name="Knack J.J."/>
            <person name="Lewin G.R."/>
            <person name="McDonald B.R."/>
            <person name="Muller L."/>
            <person name="Melo W.G.P."/>
            <person name="Pinto-Tomas A.A."/>
            <person name="Schmitz A."/>
            <person name="Wendt-Pienkowski E."/>
            <person name="Wildman S."/>
            <person name="Zhao M."/>
            <person name="Zhang F."/>
            <person name="Bugni T.S."/>
            <person name="Andes D.R."/>
            <person name="Pupo M.T."/>
            <person name="Currie C.R."/>
        </authorList>
    </citation>
    <scope>NUCLEOTIDE SEQUENCE [LARGE SCALE GENOMIC DNA]</scope>
    <source>
        <strain evidence="2 3">SID5840</strain>
    </source>
</reference>
<proteinExistence type="predicted"/>
<organism evidence="2 3">
    <name type="scientific">Nocardiopsis alba</name>
    <dbReference type="NCBI Taxonomy" id="53437"/>
    <lineage>
        <taxon>Bacteria</taxon>
        <taxon>Bacillati</taxon>
        <taxon>Actinomycetota</taxon>
        <taxon>Actinomycetes</taxon>
        <taxon>Streptosporangiales</taxon>
        <taxon>Nocardiopsidaceae</taxon>
        <taxon>Nocardiopsis</taxon>
    </lineage>
</organism>
<dbReference type="Pfam" id="PF05133">
    <property type="entry name" value="SPP1_portal"/>
    <property type="match status" value="1"/>
</dbReference>
<name>A0A7K2ILK3_9ACTN</name>
<dbReference type="EMBL" id="WWHY01000001">
    <property type="protein sequence ID" value="MYR30746.1"/>
    <property type="molecule type" value="Genomic_DNA"/>
</dbReference>
<dbReference type="AlphaFoldDB" id="A0A7K2ILK3"/>
<comment type="caution">
    <text evidence="2">The sequence shown here is derived from an EMBL/GenBank/DDBJ whole genome shotgun (WGS) entry which is preliminary data.</text>
</comment>
<dbReference type="Proteomes" id="UP000467124">
    <property type="component" value="Unassembled WGS sequence"/>
</dbReference>